<dbReference type="AlphaFoldDB" id="A0A3P7J373"/>
<evidence type="ECO:0000313" key="2">
    <source>
        <dbReference type="EMBL" id="VDM74139.1"/>
    </source>
</evidence>
<feature type="domain" description="DBC1/CARP1 catalytically inactive NUDIX hydrolase" evidence="1">
    <location>
        <begin position="73"/>
        <end position="138"/>
    </location>
</feature>
<dbReference type="Pfam" id="PF14443">
    <property type="entry name" value="DBC1"/>
    <property type="match status" value="1"/>
</dbReference>
<dbReference type="InterPro" id="IPR025954">
    <property type="entry name" value="DBC1/CARP1_inactive_NUDIX"/>
</dbReference>
<dbReference type="Proteomes" id="UP000270094">
    <property type="component" value="Unassembled WGS sequence"/>
</dbReference>
<protein>
    <recommendedName>
        <fullName evidence="1">DBC1/CARP1 catalytically inactive NUDIX hydrolase domain-containing protein</fullName>
    </recommendedName>
</protein>
<evidence type="ECO:0000259" key="1">
    <source>
        <dbReference type="SMART" id="SM01122"/>
    </source>
</evidence>
<sequence length="138" mass="15088">PLIEEVKVSFHVFNKEVDYPLQEDEAEAVLEPEDADHRHQVKVLLLAHPGKEEVHKKAFGLLPDGSTDDAHEPTPFLKQLSFLVGTRGKEPLAIGGSWSPSCDGADPTNPATIIQTAIRATKALTGVDLSNCPQWWVS</sequence>
<reference evidence="2 3" key="1">
    <citation type="submission" date="2018-11" db="EMBL/GenBank/DDBJ databases">
        <authorList>
            <consortium name="Pathogen Informatics"/>
        </authorList>
    </citation>
    <scope>NUCLEOTIDE SEQUENCE [LARGE SCALE GENOMIC DNA]</scope>
</reference>
<gene>
    <name evidence="2" type="ORF">SVUK_LOCUS9137</name>
</gene>
<dbReference type="InterPro" id="IPR025224">
    <property type="entry name" value="CCAR1/CCAR2"/>
</dbReference>
<dbReference type="EMBL" id="UYYB01034375">
    <property type="protein sequence ID" value="VDM74139.1"/>
    <property type="molecule type" value="Genomic_DNA"/>
</dbReference>
<evidence type="ECO:0000313" key="3">
    <source>
        <dbReference type="Proteomes" id="UP000270094"/>
    </source>
</evidence>
<dbReference type="GO" id="GO:0006355">
    <property type="term" value="P:regulation of DNA-templated transcription"/>
    <property type="evidence" value="ECO:0007669"/>
    <property type="project" value="InterPro"/>
</dbReference>
<dbReference type="PANTHER" id="PTHR14304">
    <property type="entry name" value="CELL DIVISION CYCLE AND APOPTOSIS REGULATOR PROTEIN"/>
    <property type="match status" value="1"/>
</dbReference>
<dbReference type="SMART" id="SM01122">
    <property type="entry name" value="DBC1"/>
    <property type="match status" value="1"/>
</dbReference>
<dbReference type="PANTHER" id="PTHR14304:SF11">
    <property type="entry name" value="SAP DOMAIN-CONTAINING PROTEIN"/>
    <property type="match status" value="1"/>
</dbReference>
<name>A0A3P7J373_STRVU</name>
<accession>A0A3P7J373</accession>
<organism evidence="2 3">
    <name type="scientific">Strongylus vulgaris</name>
    <name type="common">Blood worm</name>
    <dbReference type="NCBI Taxonomy" id="40348"/>
    <lineage>
        <taxon>Eukaryota</taxon>
        <taxon>Metazoa</taxon>
        <taxon>Ecdysozoa</taxon>
        <taxon>Nematoda</taxon>
        <taxon>Chromadorea</taxon>
        <taxon>Rhabditida</taxon>
        <taxon>Rhabditina</taxon>
        <taxon>Rhabditomorpha</taxon>
        <taxon>Strongyloidea</taxon>
        <taxon>Strongylidae</taxon>
        <taxon>Strongylus</taxon>
    </lineage>
</organism>
<feature type="non-terminal residue" evidence="2">
    <location>
        <position position="1"/>
    </location>
</feature>
<keyword evidence="3" id="KW-1185">Reference proteome</keyword>
<dbReference type="OrthoDB" id="21006at2759"/>
<proteinExistence type="predicted"/>
<dbReference type="GO" id="GO:0005634">
    <property type="term" value="C:nucleus"/>
    <property type="evidence" value="ECO:0007669"/>
    <property type="project" value="TreeGrafter"/>
</dbReference>